<dbReference type="AlphaFoldDB" id="A0A6J8BDZ3"/>
<organism evidence="1 2">
    <name type="scientific">Mytilus coruscus</name>
    <name type="common">Sea mussel</name>
    <dbReference type="NCBI Taxonomy" id="42192"/>
    <lineage>
        <taxon>Eukaryota</taxon>
        <taxon>Metazoa</taxon>
        <taxon>Spiralia</taxon>
        <taxon>Lophotrochozoa</taxon>
        <taxon>Mollusca</taxon>
        <taxon>Bivalvia</taxon>
        <taxon>Autobranchia</taxon>
        <taxon>Pteriomorphia</taxon>
        <taxon>Mytilida</taxon>
        <taxon>Mytiloidea</taxon>
        <taxon>Mytilidae</taxon>
        <taxon>Mytilinae</taxon>
        <taxon>Mytilus</taxon>
    </lineage>
</organism>
<keyword evidence="2" id="KW-1185">Reference proteome</keyword>
<sequence length="170" mass="19366">MKNSYTTASGRCPRRSRRPEECDKVKKHYTKGCLTRYECLHNIPRSGKCPRRPRRPEGCEEVIKHYTKGCLTRYECKNSIPLCAGTTACPSAPSKDCTTSTYYKTINNIKCESGCRHLCCKTEEEVLKDCPVTSPDKPWCVSTYINRYTINGKKCPVSCGCVPDCRRWTC</sequence>
<proteinExistence type="predicted"/>
<gene>
    <name evidence="1" type="ORF">MCOR_17479</name>
</gene>
<dbReference type="Proteomes" id="UP000507470">
    <property type="component" value="Unassembled WGS sequence"/>
</dbReference>
<evidence type="ECO:0000313" key="2">
    <source>
        <dbReference type="Proteomes" id="UP000507470"/>
    </source>
</evidence>
<name>A0A6J8BDZ3_MYTCO</name>
<accession>A0A6J8BDZ3</accession>
<dbReference type="EMBL" id="CACVKT020003076">
    <property type="protein sequence ID" value="CAC5381631.1"/>
    <property type="molecule type" value="Genomic_DNA"/>
</dbReference>
<evidence type="ECO:0000313" key="1">
    <source>
        <dbReference type="EMBL" id="CAC5381631.1"/>
    </source>
</evidence>
<reference evidence="1 2" key="1">
    <citation type="submission" date="2020-06" db="EMBL/GenBank/DDBJ databases">
        <authorList>
            <person name="Li R."/>
            <person name="Bekaert M."/>
        </authorList>
    </citation>
    <scope>NUCLEOTIDE SEQUENCE [LARGE SCALE GENOMIC DNA]</scope>
    <source>
        <strain evidence="2">wild</strain>
    </source>
</reference>
<protein>
    <submittedName>
        <fullName evidence="1">Uncharacterized protein</fullName>
    </submittedName>
</protein>
<dbReference type="OrthoDB" id="6121392at2759"/>